<evidence type="ECO:0000313" key="9">
    <source>
        <dbReference type="Proteomes" id="UP000500882"/>
    </source>
</evidence>
<dbReference type="PANTHER" id="PTHR43804:SF9">
    <property type="entry name" value="PEPTIDE CHAIN RELEASE FACTOR HOMOLOG-RELATED"/>
    <property type="match status" value="1"/>
</dbReference>
<evidence type="ECO:0000313" key="8">
    <source>
        <dbReference type="Proteomes" id="UP000440614"/>
    </source>
</evidence>
<dbReference type="Proteomes" id="UP001217776">
    <property type="component" value="Unassembled WGS sequence"/>
</dbReference>
<dbReference type="InterPro" id="IPR000352">
    <property type="entry name" value="Pep_chain_release_fac_I"/>
</dbReference>
<dbReference type="InterPro" id="IPR045853">
    <property type="entry name" value="Pep_chain_release_fac_I_sf"/>
</dbReference>
<evidence type="ECO:0000256" key="1">
    <source>
        <dbReference type="ARBA" id="ARBA00010835"/>
    </source>
</evidence>
<accession>C6ISG4</accession>
<dbReference type="PATRIC" id="fig|818.23.peg.1827"/>
<dbReference type="Pfam" id="PF00472">
    <property type="entry name" value="RF-1"/>
    <property type="match status" value="1"/>
</dbReference>
<dbReference type="KEGG" id="btho:Btheta7330_01761"/>
<dbReference type="RefSeq" id="WP_008764839.1">
    <property type="nucleotide sequence ID" value="NZ_AP022660.1"/>
</dbReference>
<dbReference type="Gene3D" id="3.30.160.20">
    <property type="match status" value="1"/>
</dbReference>
<organism evidence="5 8">
    <name type="scientific">Bacteroides thetaiotaomicron</name>
    <dbReference type="NCBI Taxonomy" id="818"/>
    <lineage>
        <taxon>Bacteria</taxon>
        <taxon>Pseudomonadati</taxon>
        <taxon>Bacteroidota</taxon>
        <taxon>Bacteroidia</taxon>
        <taxon>Bacteroidales</taxon>
        <taxon>Bacteroidaceae</taxon>
        <taxon>Bacteroides</taxon>
    </lineage>
</organism>
<sequence>MKEKVYLQITSGRGPAECCRVVALVLERIVRQAQASGLKVEMIEREVGPVNRTLLSATIALQGAASGELADEWEGTVQWIAQSPYRIYHKRKNWFVGVHSFVLSESQEATERDFRYETLRASGPGGQHVNKTESAVRAVHIPSGMSVVASDQRSQWQNKKLATERLLVKLSSWTMEQAMIQAQENWSNHNHLQRGNPVKVIREPLI</sequence>
<dbReference type="PANTHER" id="PTHR43804">
    <property type="entry name" value="LD18447P"/>
    <property type="match status" value="1"/>
</dbReference>
<name>A0A0P0F3P5_BACT4</name>
<reference evidence="4 7" key="1">
    <citation type="submission" date="2015-09" db="EMBL/GenBank/DDBJ databases">
        <authorList>
            <consortium name="Pathogen Informatics"/>
        </authorList>
    </citation>
    <scope>NUCLEOTIDE SEQUENCE [LARGE SCALE GENOMIC DNA]</scope>
    <source>
        <strain evidence="4 7">2789STDY5834945</strain>
    </source>
</reference>
<dbReference type="AlphaFoldDB" id="A0A0P0F3P5"/>
<dbReference type="EMBL" id="JAQNVG010000007">
    <property type="protein sequence ID" value="MDC2235306.1"/>
    <property type="molecule type" value="Genomic_DNA"/>
</dbReference>
<dbReference type="NCBIfam" id="TIGR03072">
    <property type="entry name" value="release_prfH"/>
    <property type="match status" value="1"/>
</dbReference>
<proteinExistence type="inferred from homology"/>
<dbReference type="SUPFAM" id="SSF75620">
    <property type="entry name" value="Release factor"/>
    <property type="match status" value="1"/>
</dbReference>
<evidence type="ECO:0000313" key="3">
    <source>
        <dbReference type="EMBL" id="BCA50868.1"/>
    </source>
</evidence>
<accession>A0A0P0F3P5</accession>
<reference evidence="5 8" key="2">
    <citation type="journal article" date="2019" name="Nat. Med.">
        <title>A library of human gut bacterial isolates paired with longitudinal multiomics data enables mechanistic microbiome research.</title>
        <authorList>
            <person name="Poyet M."/>
            <person name="Groussin M."/>
            <person name="Gibbons S.M."/>
            <person name="Avila-Pacheco J."/>
            <person name="Jiang X."/>
            <person name="Kearney S.M."/>
            <person name="Perrotta A.R."/>
            <person name="Berdy B."/>
            <person name="Zhao S."/>
            <person name="Lieberman T.D."/>
            <person name="Swanson P.K."/>
            <person name="Smith M."/>
            <person name="Roesemann S."/>
            <person name="Alexander J.E."/>
            <person name="Rich S.A."/>
            <person name="Livny J."/>
            <person name="Vlamakis H."/>
            <person name="Clish C."/>
            <person name="Bullock K."/>
            <person name="Deik A."/>
            <person name="Scott J."/>
            <person name="Pierce K.A."/>
            <person name="Xavier R.J."/>
            <person name="Alm E.J."/>
        </authorList>
    </citation>
    <scope>NUCLEOTIDE SEQUENCE [LARGE SCALE GENOMIC DNA]</scope>
    <source>
        <strain evidence="5 8">BIOML-A188</strain>
    </source>
</reference>
<comment type="similarity">
    <text evidence="1">Belongs to the prokaryotic/mitochondrial release factor family.</text>
</comment>
<dbReference type="Proteomes" id="UP000440614">
    <property type="component" value="Unassembled WGS sequence"/>
</dbReference>
<dbReference type="InterPro" id="IPR050057">
    <property type="entry name" value="Prokaryotic/Mito_RF"/>
</dbReference>
<dbReference type="InterPro" id="IPR017509">
    <property type="entry name" value="PrfH"/>
</dbReference>
<dbReference type="Proteomes" id="UP000095541">
    <property type="component" value="Unassembled WGS sequence"/>
</dbReference>
<evidence type="ECO:0000313" key="6">
    <source>
        <dbReference type="EMBL" id="MDC2235306.1"/>
    </source>
</evidence>
<evidence type="ECO:0000313" key="4">
    <source>
        <dbReference type="EMBL" id="CUQ36848.1"/>
    </source>
</evidence>
<evidence type="ECO:0000259" key="2">
    <source>
        <dbReference type="PROSITE" id="PS00745"/>
    </source>
</evidence>
<feature type="domain" description="Prokaryotic-type class I peptide chain release factors" evidence="2">
    <location>
        <begin position="120"/>
        <end position="136"/>
    </location>
</feature>
<protein>
    <submittedName>
        <fullName evidence="5">Peptide chain release factor H</fullName>
    </submittedName>
    <submittedName>
        <fullName evidence="4">Peptide chain release factor-like protein</fullName>
    </submittedName>
</protein>
<dbReference type="EMBL" id="WCSY01000010">
    <property type="protein sequence ID" value="KAB4312511.1"/>
    <property type="molecule type" value="Genomic_DNA"/>
</dbReference>
<evidence type="ECO:0000313" key="5">
    <source>
        <dbReference type="EMBL" id="KAB4312511.1"/>
    </source>
</evidence>
<reference evidence="6" key="4">
    <citation type="submission" date="2022-10" db="EMBL/GenBank/DDBJ databases">
        <title>Human gut microbiome strain richness.</title>
        <authorList>
            <person name="Chen-Liaw A."/>
        </authorList>
    </citation>
    <scope>NUCLEOTIDE SEQUENCE</scope>
    <source>
        <strain evidence="6">1001283st1_A3_1001283B150304_161114</strain>
    </source>
</reference>
<dbReference type="GO" id="GO:0003747">
    <property type="term" value="F:translation release factor activity"/>
    <property type="evidence" value="ECO:0007669"/>
    <property type="project" value="InterPro"/>
</dbReference>
<dbReference type="Gene3D" id="3.30.70.1660">
    <property type="match status" value="1"/>
</dbReference>
<dbReference type="EMBL" id="CZBI01000006">
    <property type="protein sequence ID" value="CUQ36848.1"/>
    <property type="molecule type" value="Genomic_DNA"/>
</dbReference>
<evidence type="ECO:0000313" key="7">
    <source>
        <dbReference type="Proteomes" id="UP000095541"/>
    </source>
</evidence>
<dbReference type="PROSITE" id="PS00745">
    <property type="entry name" value="RF_PROK_I"/>
    <property type="match status" value="1"/>
</dbReference>
<dbReference type="EMBL" id="AP022660">
    <property type="protein sequence ID" value="BCA50868.1"/>
    <property type="molecule type" value="Genomic_DNA"/>
</dbReference>
<gene>
    <name evidence="5" type="primary">prfH</name>
    <name evidence="3" type="ORF">BatF92_28100</name>
    <name evidence="4" type="ORF">ERS852557_03897</name>
    <name evidence="5" type="ORF">GAO51_11545</name>
    <name evidence="6" type="ORF">PO127_06015</name>
</gene>
<reference evidence="3 9" key="3">
    <citation type="submission" date="2020-02" db="EMBL/GenBank/DDBJ databases">
        <title>Whole-genome sequencing and comparative analysis of the genomes of Bacteroides thetaiotaomicron and Escherichia coli isolated from a healthy resident in Vietnam.</title>
        <authorList>
            <person name="Mohsin M."/>
            <person name="Tanaka K."/>
            <person name="Kawahara R."/>
            <person name="Kondo S."/>
            <person name="Noguchi H."/>
            <person name="Motooka D."/>
            <person name="Nakamura S."/>
            <person name="Khong D.T."/>
            <person name="Nguyen T.N."/>
            <person name="Tran H.T."/>
            <person name="Yamamoto Y."/>
        </authorList>
    </citation>
    <scope>NUCLEOTIDE SEQUENCE [LARGE SCALE GENOMIC DNA]</scope>
    <source>
        <strain evidence="3 9">F9-2</strain>
    </source>
</reference>
<dbReference type="Proteomes" id="UP000500882">
    <property type="component" value="Chromosome"/>
</dbReference>